<organism evidence="3 4">
    <name type="scientific">Planomonospora alba</name>
    <dbReference type="NCBI Taxonomy" id="161354"/>
    <lineage>
        <taxon>Bacteria</taxon>
        <taxon>Bacillati</taxon>
        <taxon>Actinomycetota</taxon>
        <taxon>Actinomycetes</taxon>
        <taxon>Streptosporangiales</taxon>
        <taxon>Streptosporangiaceae</taxon>
        <taxon>Planomonospora</taxon>
    </lineage>
</organism>
<protein>
    <recommendedName>
        <fullName evidence="5">Amidase</fullName>
    </recommendedName>
</protein>
<feature type="chain" id="PRO_5047161479" description="Amidase" evidence="2">
    <location>
        <begin position="22"/>
        <end position="309"/>
    </location>
</feature>
<evidence type="ECO:0000256" key="2">
    <source>
        <dbReference type="SAM" id="SignalP"/>
    </source>
</evidence>
<dbReference type="EMBL" id="BAAAUT010000027">
    <property type="protein sequence ID" value="GAA3141409.1"/>
    <property type="molecule type" value="Genomic_DNA"/>
</dbReference>
<name>A0ABP6NA14_9ACTN</name>
<feature type="compositionally biased region" description="Low complexity" evidence="1">
    <location>
        <begin position="34"/>
        <end position="50"/>
    </location>
</feature>
<gene>
    <name evidence="3" type="ORF">GCM10010466_35500</name>
</gene>
<feature type="region of interest" description="Disordered" evidence="1">
    <location>
        <begin position="24"/>
        <end position="50"/>
    </location>
</feature>
<feature type="signal peptide" evidence="2">
    <location>
        <begin position="1"/>
        <end position="21"/>
    </location>
</feature>
<comment type="caution">
    <text evidence="3">The sequence shown here is derived from an EMBL/GenBank/DDBJ whole genome shotgun (WGS) entry which is preliminary data.</text>
</comment>
<keyword evidence="4" id="KW-1185">Reference proteome</keyword>
<evidence type="ECO:0000313" key="3">
    <source>
        <dbReference type="EMBL" id="GAA3141409.1"/>
    </source>
</evidence>
<proteinExistence type="predicted"/>
<dbReference type="RefSeq" id="WP_344860822.1">
    <property type="nucleotide sequence ID" value="NZ_BAAAUT010000027.1"/>
</dbReference>
<accession>A0ABP6NA14</accession>
<evidence type="ECO:0000256" key="1">
    <source>
        <dbReference type="SAM" id="MobiDB-lite"/>
    </source>
</evidence>
<reference evidence="4" key="1">
    <citation type="journal article" date="2019" name="Int. J. Syst. Evol. Microbiol.">
        <title>The Global Catalogue of Microorganisms (GCM) 10K type strain sequencing project: providing services to taxonomists for standard genome sequencing and annotation.</title>
        <authorList>
            <consortium name="The Broad Institute Genomics Platform"/>
            <consortium name="The Broad Institute Genome Sequencing Center for Infectious Disease"/>
            <person name="Wu L."/>
            <person name="Ma J."/>
        </authorList>
    </citation>
    <scope>NUCLEOTIDE SEQUENCE [LARGE SCALE GENOMIC DNA]</scope>
    <source>
        <strain evidence="4">JCM 9373</strain>
    </source>
</reference>
<evidence type="ECO:0008006" key="5">
    <source>
        <dbReference type="Google" id="ProtNLM"/>
    </source>
</evidence>
<sequence length="309" mass="32552">MYSLIRAAVTVLTLTAMTVTASPAAAAPPPLPRQAPAAAPPSAGTRTAPAPAGTRAMWLWNSATARPADVLAWARAQNVTEIFAYAPATLPANSTQLTRMRELKRGADTAGIRLTALGGEPEWATDHAAARAWQRAVLGTGLFAGSHVDVEPYALPAWQSGQESLAQSFVRMLELLQADDTRPLEADVPFWYGEIPLGSGTTLADQVLARVDAATVMSYRDTATGPNSMTDIATDMLTRAAGAGKPLRLGAETQPLADCPHCTFAEEGAARMSAVLAEVDRVAGAYATFNGIAIHHYASWRTMAARSGR</sequence>
<keyword evidence="2" id="KW-0732">Signal</keyword>
<evidence type="ECO:0000313" key="4">
    <source>
        <dbReference type="Proteomes" id="UP001500320"/>
    </source>
</evidence>
<dbReference type="Proteomes" id="UP001500320">
    <property type="component" value="Unassembled WGS sequence"/>
</dbReference>